<dbReference type="Gene3D" id="2.60.40.1240">
    <property type="match status" value="1"/>
</dbReference>
<dbReference type="Proteomes" id="UP000014923">
    <property type="component" value="Unassembled WGS sequence"/>
</dbReference>
<dbReference type="AlphaFoldDB" id="R7RT60"/>
<feature type="chain" id="PRO_5038432864" description="DUF5067 domain-containing protein" evidence="3">
    <location>
        <begin position="20"/>
        <end position="184"/>
    </location>
</feature>
<organism evidence="5 6">
    <name type="scientific">Thermobrachium celere DSM 8682</name>
    <dbReference type="NCBI Taxonomy" id="941824"/>
    <lineage>
        <taxon>Bacteria</taxon>
        <taxon>Bacillati</taxon>
        <taxon>Bacillota</taxon>
        <taxon>Clostridia</taxon>
        <taxon>Eubacteriales</taxon>
        <taxon>Clostridiaceae</taxon>
        <taxon>Thermobrachium</taxon>
    </lineage>
</organism>
<evidence type="ECO:0000313" key="5">
    <source>
        <dbReference type="EMBL" id="CDF58440.1"/>
    </source>
</evidence>
<protein>
    <recommendedName>
        <fullName evidence="4">DUF5067 domain-containing protein</fullName>
    </recommendedName>
</protein>
<accession>R7RT60</accession>
<dbReference type="Pfam" id="PF16729">
    <property type="entry name" value="DUF5067"/>
    <property type="match status" value="1"/>
</dbReference>
<comment type="caution">
    <text evidence="5">The sequence shown here is derived from an EMBL/GenBank/DDBJ whole genome shotgun (WGS) entry which is preliminary data.</text>
</comment>
<evidence type="ECO:0000256" key="1">
    <source>
        <dbReference type="ARBA" id="ARBA00022729"/>
    </source>
</evidence>
<evidence type="ECO:0000256" key="2">
    <source>
        <dbReference type="SAM" id="MobiDB-lite"/>
    </source>
</evidence>
<gene>
    <name evidence="5" type="ORF">TCEL_00486</name>
</gene>
<feature type="compositionally biased region" description="Low complexity" evidence="2">
    <location>
        <begin position="31"/>
        <end position="46"/>
    </location>
</feature>
<dbReference type="EMBL" id="CAVN010000097">
    <property type="protein sequence ID" value="CDF58440.1"/>
    <property type="molecule type" value="Genomic_DNA"/>
</dbReference>
<feature type="domain" description="DUF5067" evidence="4">
    <location>
        <begin position="46"/>
        <end position="167"/>
    </location>
</feature>
<keyword evidence="6" id="KW-1185">Reference proteome</keyword>
<evidence type="ECO:0000259" key="4">
    <source>
        <dbReference type="Pfam" id="PF16729"/>
    </source>
</evidence>
<dbReference type="InterPro" id="IPR029050">
    <property type="entry name" value="Immunoprotect_excell_Ig-like"/>
</dbReference>
<dbReference type="PROSITE" id="PS51257">
    <property type="entry name" value="PROKAR_LIPOPROTEIN"/>
    <property type="match status" value="1"/>
</dbReference>
<dbReference type="InterPro" id="IPR031989">
    <property type="entry name" value="DUF5067"/>
</dbReference>
<dbReference type="eggNOG" id="ENOG50338UP">
    <property type="taxonomic scope" value="Bacteria"/>
</dbReference>
<feature type="signal peptide" evidence="3">
    <location>
        <begin position="1"/>
        <end position="19"/>
    </location>
</feature>
<dbReference type="RefSeq" id="WP_018662517.1">
    <property type="nucleotide sequence ID" value="NZ_HF952018.1"/>
</dbReference>
<dbReference type="HOGENOM" id="CLU_1467544_0_0_9"/>
<reference evidence="5" key="1">
    <citation type="submission" date="2013-03" db="EMBL/GenBank/DDBJ databases">
        <title>Draft genome sequence of the hydrogen-ethanol-producing anaerobic alkalithermophilic Caloramator celere.</title>
        <authorList>
            <person name="Ciranna A."/>
            <person name="Larjo A."/>
            <person name="Kivisto A."/>
            <person name="Santala V."/>
            <person name="Roos C."/>
            <person name="Karp M."/>
        </authorList>
    </citation>
    <scope>NUCLEOTIDE SEQUENCE [LARGE SCALE GENOMIC DNA]</scope>
    <source>
        <strain evidence="5">DSM 8682</strain>
    </source>
</reference>
<evidence type="ECO:0000313" key="6">
    <source>
        <dbReference type="Proteomes" id="UP000014923"/>
    </source>
</evidence>
<evidence type="ECO:0000256" key="3">
    <source>
        <dbReference type="SAM" id="SignalP"/>
    </source>
</evidence>
<keyword evidence="1 3" id="KW-0732">Signal</keyword>
<name>R7RT60_9CLOT</name>
<proteinExistence type="predicted"/>
<sequence length="184" mass="20848">MKRIMSLILLSLLSITLISCEPTSTVDSKPSANTPTAQQTNNNSSEQKQEEKQEEKIFKLGETVIVDNKYEFTINKVYLTKKRNEFADKQYKKVAIIEYSFKNTNSDEDVLVSDMNFKVYDESGNILDTYPVVDISDYPNAIAKGKQAKGAVAYGFNEGSKLELHFYPNIFDNKSSAKFILDVK</sequence>
<feature type="region of interest" description="Disordered" evidence="2">
    <location>
        <begin position="23"/>
        <end position="53"/>
    </location>
</feature>